<dbReference type="Pfam" id="PF14368">
    <property type="entry name" value="LTP_2"/>
    <property type="match status" value="1"/>
</dbReference>
<feature type="domain" description="Bifunctional inhibitor/plant lipid transfer protein/seed storage helical" evidence="2">
    <location>
        <begin position="43"/>
        <end position="112"/>
    </location>
</feature>
<sequence>MDKRSVIARCLGVLLVLASSSLEVCVEAEGAASSCTIYGITDCLEDINSYSAQPSQSCCAEIFALESGGPKAMDCLCTAVTSETARLYGVNPKSAIGMPHRCGLPVPRHAVCNSMKVPGGWP</sequence>
<dbReference type="EMBL" id="OZ019908">
    <property type="protein sequence ID" value="CAK9207559.1"/>
    <property type="molecule type" value="Genomic_DNA"/>
</dbReference>
<dbReference type="InterPro" id="IPR036312">
    <property type="entry name" value="Bifun_inhib/LTP/seed_sf"/>
</dbReference>
<reference evidence="3" key="1">
    <citation type="submission" date="2024-02" db="EMBL/GenBank/DDBJ databases">
        <authorList>
            <consortium name="ELIXIR-Norway"/>
            <consortium name="Elixir Norway"/>
        </authorList>
    </citation>
    <scope>NUCLEOTIDE SEQUENCE</scope>
</reference>
<dbReference type="SUPFAM" id="SSF47699">
    <property type="entry name" value="Bifunctional inhibitor/lipid-transfer protein/seed storage 2S albumin"/>
    <property type="match status" value="1"/>
</dbReference>
<dbReference type="PANTHER" id="PTHR33122:SF13">
    <property type="entry name" value="BIFUNCTIONAL INHIBITOR_LIPID-TRANSFER PROTEIN_SEED STORAGE 2S ALBUMIN SUPERFAMILY PROTEIN"/>
    <property type="match status" value="1"/>
</dbReference>
<evidence type="ECO:0000313" key="4">
    <source>
        <dbReference type="Proteomes" id="UP001497512"/>
    </source>
</evidence>
<organism evidence="3 4">
    <name type="scientific">Sphagnum troendelagicum</name>
    <dbReference type="NCBI Taxonomy" id="128251"/>
    <lineage>
        <taxon>Eukaryota</taxon>
        <taxon>Viridiplantae</taxon>
        <taxon>Streptophyta</taxon>
        <taxon>Embryophyta</taxon>
        <taxon>Bryophyta</taxon>
        <taxon>Sphagnophytina</taxon>
        <taxon>Sphagnopsida</taxon>
        <taxon>Sphagnales</taxon>
        <taxon>Sphagnaceae</taxon>
        <taxon>Sphagnum</taxon>
    </lineage>
</organism>
<dbReference type="Proteomes" id="UP001497512">
    <property type="component" value="Chromosome 16"/>
</dbReference>
<proteinExistence type="predicted"/>
<keyword evidence="1" id="KW-0732">Signal</keyword>
<accession>A0ABP0U127</accession>
<dbReference type="Gene3D" id="1.10.110.10">
    <property type="entry name" value="Plant lipid-transfer and hydrophobic proteins"/>
    <property type="match status" value="1"/>
</dbReference>
<evidence type="ECO:0000313" key="3">
    <source>
        <dbReference type="EMBL" id="CAK9207559.1"/>
    </source>
</evidence>
<dbReference type="InterPro" id="IPR016140">
    <property type="entry name" value="Bifunc_inhib/LTP/seed_store"/>
</dbReference>
<evidence type="ECO:0000256" key="1">
    <source>
        <dbReference type="SAM" id="SignalP"/>
    </source>
</evidence>
<feature type="signal peptide" evidence="1">
    <location>
        <begin position="1"/>
        <end position="28"/>
    </location>
</feature>
<name>A0ABP0U127_9BRYO</name>
<keyword evidence="4" id="KW-1185">Reference proteome</keyword>
<dbReference type="CDD" id="cd00010">
    <property type="entry name" value="AAI_LTSS"/>
    <property type="match status" value="1"/>
</dbReference>
<protein>
    <recommendedName>
        <fullName evidence="2">Bifunctional inhibitor/plant lipid transfer protein/seed storage helical domain-containing protein</fullName>
    </recommendedName>
</protein>
<feature type="chain" id="PRO_5045987773" description="Bifunctional inhibitor/plant lipid transfer protein/seed storage helical domain-containing protein" evidence="1">
    <location>
        <begin position="29"/>
        <end position="122"/>
    </location>
</feature>
<gene>
    <name evidence="3" type="ORF">CSSPTR1EN2_LOCUS8867</name>
</gene>
<dbReference type="InterPro" id="IPR039265">
    <property type="entry name" value="DIR1-like"/>
</dbReference>
<evidence type="ECO:0000259" key="2">
    <source>
        <dbReference type="SMART" id="SM00499"/>
    </source>
</evidence>
<dbReference type="PANTHER" id="PTHR33122">
    <property type="entry name" value="LIPID BINDING PROTEIN-RELATED"/>
    <property type="match status" value="1"/>
</dbReference>
<dbReference type="SMART" id="SM00499">
    <property type="entry name" value="AAI"/>
    <property type="match status" value="1"/>
</dbReference>